<feature type="compositionally biased region" description="Polar residues" evidence="1">
    <location>
        <begin position="76"/>
        <end position="86"/>
    </location>
</feature>
<evidence type="ECO:0000256" key="1">
    <source>
        <dbReference type="SAM" id="MobiDB-lite"/>
    </source>
</evidence>
<gene>
    <name evidence="2" type="ORF">EVAR_79387_1</name>
</gene>
<keyword evidence="3" id="KW-1185">Reference proteome</keyword>
<proteinExistence type="predicted"/>
<reference evidence="2 3" key="1">
    <citation type="journal article" date="2019" name="Commun. Biol.">
        <title>The bagworm genome reveals a unique fibroin gene that provides high tensile strength.</title>
        <authorList>
            <person name="Kono N."/>
            <person name="Nakamura H."/>
            <person name="Ohtoshi R."/>
            <person name="Tomita M."/>
            <person name="Numata K."/>
            <person name="Arakawa K."/>
        </authorList>
    </citation>
    <scope>NUCLEOTIDE SEQUENCE [LARGE SCALE GENOMIC DNA]</scope>
</reference>
<organism evidence="2 3">
    <name type="scientific">Eumeta variegata</name>
    <name type="common">Bagworm moth</name>
    <name type="synonym">Eumeta japonica</name>
    <dbReference type="NCBI Taxonomy" id="151549"/>
    <lineage>
        <taxon>Eukaryota</taxon>
        <taxon>Metazoa</taxon>
        <taxon>Ecdysozoa</taxon>
        <taxon>Arthropoda</taxon>
        <taxon>Hexapoda</taxon>
        <taxon>Insecta</taxon>
        <taxon>Pterygota</taxon>
        <taxon>Neoptera</taxon>
        <taxon>Endopterygota</taxon>
        <taxon>Lepidoptera</taxon>
        <taxon>Glossata</taxon>
        <taxon>Ditrysia</taxon>
        <taxon>Tineoidea</taxon>
        <taxon>Psychidae</taxon>
        <taxon>Oiketicinae</taxon>
        <taxon>Eumeta</taxon>
    </lineage>
</organism>
<evidence type="ECO:0000313" key="2">
    <source>
        <dbReference type="EMBL" id="GBP37455.1"/>
    </source>
</evidence>
<protein>
    <submittedName>
        <fullName evidence="2">Uncharacterized protein</fullName>
    </submittedName>
</protein>
<evidence type="ECO:0000313" key="3">
    <source>
        <dbReference type="Proteomes" id="UP000299102"/>
    </source>
</evidence>
<comment type="caution">
    <text evidence="2">The sequence shown here is derived from an EMBL/GenBank/DDBJ whole genome shotgun (WGS) entry which is preliminary data.</text>
</comment>
<accession>A0A4C1VIB2</accession>
<dbReference type="AlphaFoldDB" id="A0A4C1VIB2"/>
<feature type="region of interest" description="Disordered" evidence="1">
    <location>
        <begin position="42"/>
        <end position="86"/>
    </location>
</feature>
<dbReference type="EMBL" id="BGZK01000334">
    <property type="protein sequence ID" value="GBP37455.1"/>
    <property type="molecule type" value="Genomic_DNA"/>
</dbReference>
<sequence length="86" mass="9310">MRGAAPREGCCDAAAGRYARSGSASLTSLRYYASPNIPPACRSPTASARAPLPHDPMRRSAPAWVKVRNPTRPPRLNNTTATNKYR</sequence>
<name>A0A4C1VIB2_EUMVA</name>
<dbReference type="Proteomes" id="UP000299102">
    <property type="component" value="Unassembled WGS sequence"/>
</dbReference>